<keyword evidence="3" id="KW-1185">Reference proteome</keyword>
<evidence type="ECO:0000313" key="3">
    <source>
        <dbReference type="Proteomes" id="UP001444661"/>
    </source>
</evidence>
<name>A0ABR1SDQ2_9PEZI</name>
<accession>A0ABR1SDQ2</accession>
<protein>
    <submittedName>
        <fullName evidence="2">Uncharacterized protein</fullName>
    </submittedName>
</protein>
<reference evidence="2 3" key="1">
    <citation type="submission" date="2023-01" db="EMBL/GenBank/DDBJ databases">
        <title>Analysis of 21 Apiospora genomes using comparative genomics revels a genus with tremendous synthesis potential of carbohydrate active enzymes and secondary metabolites.</title>
        <authorList>
            <person name="Sorensen T."/>
        </authorList>
    </citation>
    <scope>NUCLEOTIDE SEQUENCE [LARGE SCALE GENOMIC DNA]</scope>
    <source>
        <strain evidence="2 3">CBS 33761</strain>
    </source>
</reference>
<gene>
    <name evidence="2" type="ORF">PG993_011255</name>
</gene>
<organism evidence="2 3">
    <name type="scientific">Apiospora rasikravindrae</name>
    <dbReference type="NCBI Taxonomy" id="990691"/>
    <lineage>
        <taxon>Eukaryota</taxon>
        <taxon>Fungi</taxon>
        <taxon>Dikarya</taxon>
        <taxon>Ascomycota</taxon>
        <taxon>Pezizomycotina</taxon>
        <taxon>Sordariomycetes</taxon>
        <taxon>Xylariomycetidae</taxon>
        <taxon>Amphisphaeriales</taxon>
        <taxon>Apiosporaceae</taxon>
        <taxon>Apiospora</taxon>
    </lineage>
</organism>
<dbReference type="Proteomes" id="UP001444661">
    <property type="component" value="Unassembled WGS sequence"/>
</dbReference>
<feature type="region of interest" description="Disordered" evidence="1">
    <location>
        <begin position="452"/>
        <end position="583"/>
    </location>
</feature>
<feature type="compositionally biased region" description="Polar residues" evidence="1">
    <location>
        <begin position="568"/>
        <end position="583"/>
    </location>
</feature>
<dbReference type="EMBL" id="JAQQWK010000010">
    <property type="protein sequence ID" value="KAK8029964.1"/>
    <property type="molecule type" value="Genomic_DNA"/>
</dbReference>
<evidence type="ECO:0000313" key="2">
    <source>
        <dbReference type="EMBL" id="KAK8029964.1"/>
    </source>
</evidence>
<evidence type="ECO:0000256" key="1">
    <source>
        <dbReference type="SAM" id="MobiDB-lite"/>
    </source>
</evidence>
<feature type="compositionally biased region" description="Basic and acidic residues" evidence="1">
    <location>
        <begin position="22"/>
        <end position="32"/>
    </location>
</feature>
<proteinExistence type="predicted"/>
<comment type="caution">
    <text evidence="2">The sequence shown here is derived from an EMBL/GenBank/DDBJ whole genome shotgun (WGS) entry which is preliminary data.</text>
</comment>
<sequence length="583" mass="65965">MSSKAPSKGKEKGTSNSGKGKATNEPDESRAQVLFRVEDVQKGPGFGDRLRAAFDDFVKKLEDNPDDCKIGTDDTTGREVYGNPPAKAFLQEHDNLIKSMTEKADVSLYRRDLGAAISSNAGPVVLHDYVAKTVLWAHKVRTRNLIMYLRHDPRWLYVQYWRTQSQMFSADANVYIHELYIALDCLVVQARKVDTPERPTDEFVHEIFVGVYRMSPLEAAELVRHAILRGETWAEVGNLRQQMHMHINNINAYLNWRHFMTEGARRAGEGIGYVMRNSGIETETRDWLFTIDPLFDVYLQAVYTMARCMQQNPRDSTTAMRIHQSAVWLRSQLMPMVASNPFMGRLLQREISWEGDHPDTALWAKDHNRWQRQAARREPHDVDRTMLPAIFPDVGTTVSGMVEQSKSEYHCPVHLHHGSTTRAIHSTARAINGNTRPRSSKETPFYWHRVNVVPNHQPGDLGQVDRGYRGGKKTTSKTNNPFAAPPSVPRPVVPKRPTGVWGTGKRPWSKGTSKRAGPAYAQSDDRFFGDSSGDYDYNEEDTPMTSVIRQASSAASSKKRTASPEFGLQNSPIKRTRTSQALK</sequence>
<feature type="compositionally biased region" description="Pro residues" evidence="1">
    <location>
        <begin position="483"/>
        <end position="494"/>
    </location>
</feature>
<feature type="region of interest" description="Disordered" evidence="1">
    <location>
        <begin position="1"/>
        <end position="32"/>
    </location>
</feature>